<accession>A0A843BBB5</accession>
<feature type="compositionally biased region" description="Polar residues" evidence="1">
    <location>
        <begin position="56"/>
        <end position="93"/>
    </location>
</feature>
<dbReference type="EMBL" id="JABBCQ020000019">
    <property type="protein sequence ID" value="MBI1626502.1"/>
    <property type="molecule type" value="Genomic_DNA"/>
</dbReference>
<reference evidence="3" key="1">
    <citation type="submission" date="2020-12" db="EMBL/GenBank/DDBJ databases">
        <title>Comamonas sp. nov., isolated from stream water.</title>
        <authorList>
            <person name="Park K.-H."/>
        </authorList>
    </citation>
    <scope>NUCLEOTIDE SEQUENCE</scope>
    <source>
        <strain evidence="3">EJ-4</strain>
    </source>
</reference>
<feature type="signal peptide" evidence="2">
    <location>
        <begin position="1"/>
        <end position="18"/>
    </location>
</feature>
<dbReference type="Proteomes" id="UP000530032">
    <property type="component" value="Unassembled WGS sequence"/>
</dbReference>
<evidence type="ECO:0000313" key="3">
    <source>
        <dbReference type="EMBL" id="MBI1626502.1"/>
    </source>
</evidence>
<sequence length="244" mass="25200">MKVSIALLSLCVPLCSVAQNADSSAQSSSSSSSVGAQQNQSITFITPAASPAVESRSASTMDSRSTQTVDSRSDQSITTSGTTTQNINSTIGGTSKNIVEYTGSYTMKNVPSVNGPNLTTSNDTCMGSSSGSANGPGFGVSFGTTWSDDHCKRLKMSRELWNKGMKAASLAMDCMDPAARVALEITGSKCPQSMTADERRSNYGANASAEGSVAMLPEQQTASSSPVNQASELQPGSTSALYPN</sequence>
<dbReference type="AlphaFoldDB" id="A0A843BBB5"/>
<feature type="chain" id="PRO_5032985975" evidence="2">
    <location>
        <begin position="19"/>
        <end position="244"/>
    </location>
</feature>
<keyword evidence="2" id="KW-0732">Signal</keyword>
<feature type="region of interest" description="Disordered" evidence="1">
    <location>
        <begin position="45"/>
        <end position="93"/>
    </location>
</feature>
<gene>
    <name evidence="3" type="ORF">HF327_018640</name>
</gene>
<feature type="compositionally biased region" description="Polar residues" evidence="1">
    <location>
        <begin position="218"/>
        <end position="244"/>
    </location>
</feature>
<feature type="region of interest" description="Disordered" evidence="1">
    <location>
        <begin position="193"/>
        <end position="244"/>
    </location>
</feature>
<comment type="caution">
    <text evidence="3">The sequence shown here is derived from an EMBL/GenBank/DDBJ whole genome shotgun (WGS) entry which is preliminary data.</text>
</comment>
<proteinExistence type="predicted"/>
<evidence type="ECO:0000313" key="4">
    <source>
        <dbReference type="Proteomes" id="UP000530032"/>
    </source>
</evidence>
<protein>
    <submittedName>
        <fullName evidence="3">Uncharacterized protein</fullName>
    </submittedName>
</protein>
<evidence type="ECO:0000256" key="2">
    <source>
        <dbReference type="SAM" id="SignalP"/>
    </source>
</evidence>
<name>A0A843BBB5_9BURK</name>
<organism evidence="3 4">
    <name type="scientific">Comamonas suwonensis</name>
    <dbReference type="NCBI Taxonomy" id="2606214"/>
    <lineage>
        <taxon>Bacteria</taxon>
        <taxon>Pseudomonadati</taxon>
        <taxon>Pseudomonadota</taxon>
        <taxon>Betaproteobacteria</taxon>
        <taxon>Burkholderiales</taxon>
        <taxon>Comamonadaceae</taxon>
        <taxon>Comamonas</taxon>
    </lineage>
</organism>
<keyword evidence="4" id="KW-1185">Reference proteome</keyword>
<evidence type="ECO:0000256" key="1">
    <source>
        <dbReference type="SAM" id="MobiDB-lite"/>
    </source>
</evidence>